<dbReference type="AlphaFoldDB" id="A0A401NU32"/>
<accession>A0A401NU32</accession>
<dbReference type="Proteomes" id="UP000288216">
    <property type="component" value="Unassembled WGS sequence"/>
</dbReference>
<protein>
    <submittedName>
        <fullName evidence="1">Uncharacterized protein</fullName>
    </submittedName>
</protein>
<evidence type="ECO:0000313" key="2">
    <source>
        <dbReference type="Proteomes" id="UP000288216"/>
    </source>
</evidence>
<organism evidence="1 2">
    <name type="scientific">Scyliorhinus torazame</name>
    <name type="common">Cloudy catshark</name>
    <name type="synonym">Catulus torazame</name>
    <dbReference type="NCBI Taxonomy" id="75743"/>
    <lineage>
        <taxon>Eukaryota</taxon>
        <taxon>Metazoa</taxon>
        <taxon>Chordata</taxon>
        <taxon>Craniata</taxon>
        <taxon>Vertebrata</taxon>
        <taxon>Chondrichthyes</taxon>
        <taxon>Elasmobranchii</taxon>
        <taxon>Galeomorphii</taxon>
        <taxon>Galeoidea</taxon>
        <taxon>Carcharhiniformes</taxon>
        <taxon>Scyliorhinidae</taxon>
        <taxon>Scyliorhinus</taxon>
    </lineage>
</organism>
<proteinExistence type="predicted"/>
<comment type="caution">
    <text evidence="1">The sequence shown here is derived from an EMBL/GenBank/DDBJ whole genome shotgun (WGS) entry which is preliminary data.</text>
</comment>
<evidence type="ECO:0000313" key="1">
    <source>
        <dbReference type="EMBL" id="GCB64385.1"/>
    </source>
</evidence>
<keyword evidence="2" id="KW-1185">Reference proteome</keyword>
<gene>
    <name evidence="1" type="ORF">scyTo_0000270</name>
</gene>
<reference evidence="1 2" key="1">
    <citation type="journal article" date="2018" name="Nat. Ecol. Evol.">
        <title>Shark genomes provide insights into elasmobranch evolution and the origin of vertebrates.</title>
        <authorList>
            <person name="Hara Y"/>
            <person name="Yamaguchi K"/>
            <person name="Onimaru K"/>
            <person name="Kadota M"/>
            <person name="Koyanagi M"/>
            <person name="Keeley SD"/>
            <person name="Tatsumi K"/>
            <person name="Tanaka K"/>
            <person name="Motone F"/>
            <person name="Kageyama Y"/>
            <person name="Nozu R"/>
            <person name="Adachi N"/>
            <person name="Nishimura O"/>
            <person name="Nakagawa R"/>
            <person name="Tanegashima C"/>
            <person name="Kiyatake I"/>
            <person name="Matsumoto R"/>
            <person name="Murakumo K"/>
            <person name="Nishida K"/>
            <person name="Terakita A"/>
            <person name="Kuratani S"/>
            <person name="Sato K"/>
            <person name="Hyodo S Kuraku.S."/>
        </authorList>
    </citation>
    <scope>NUCLEOTIDE SEQUENCE [LARGE SCALE GENOMIC DNA]</scope>
</reference>
<sequence length="68" mass="7840">MEKELVLILVLEQPYNLHAMKTLFCKDPKRSRVRPLLKCLQHGVTIGQYVKVRKLTGDFAFHTSAEIS</sequence>
<dbReference type="EMBL" id="BFAA01000050">
    <property type="protein sequence ID" value="GCB64385.1"/>
    <property type="molecule type" value="Genomic_DNA"/>
</dbReference>
<name>A0A401NU32_SCYTO</name>